<keyword evidence="2" id="KW-1185">Reference proteome</keyword>
<protein>
    <submittedName>
        <fullName evidence="1">Sensor histidine kinase</fullName>
    </submittedName>
</protein>
<accession>A0ACC7P5B8</accession>
<keyword evidence="1" id="KW-0808">Transferase</keyword>
<name>A0ACC7P5B8_9BACL</name>
<evidence type="ECO:0000313" key="1">
    <source>
        <dbReference type="EMBL" id="MFM9331141.1"/>
    </source>
</evidence>
<keyword evidence="1" id="KW-0418">Kinase</keyword>
<sequence length="459" mass="51553">MKSLYSRVCLVALGVILLSCILGFLGSNIYYHTKLKPYNDTKLIGIAEQLQSYAEREGTDVDSYLHNAAALGYQIYLTDNRGDDRYYGREFRERELDSSIKEQVLEGTPYHGVADYPNQAFISGFFENALSNSVGVPLRFQERQYALFLRPDVILQFGELRIFFGLMGVFAVAISILLFLVSTRYVVKPITRLSAATRRIAQGHYQMELPVSRRDEIGELSRNFRLMGKELERVDEGRRQFVANVSHEFQSPLTLIQGFAKILSEQELSPDERAHYAGIIGDESRRLSVLGKQLLLLSTLEQGREALQRNLFSLKTQIRQAVQVFQWQIEEKALLVKLSVPEAVHLHGDEVLFMQVWTNLIGNAVKYIPAGSTVDIRAEQMAGGGCRVLIRDNGDGIAPEHLPFLFDRFYKADAARERDSGGTGLGLSIAAKIVRLHNGTIEVSSSPEGTLFTITLPNL</sequence>
<comment type="caution">
    <text evidence="1">The sequence shown here is derived from an EMBL/GenBank/DDBJ whole genome shotgun (WGS) entry which is preliminary data.</text>
</comment>
<reference evidence="1" key="1">
    <citation type="submission" date="2024-12" db="EMBL/GenBank/DDBJ databases">
        <authorList>
            <person name="Wu N."/>
        </authorList>
    </citation>
    <scope>NUCLEOTIDE SEQUENCE</scope>
    <source>
        <strain evidence="1">P15</strain>
    </source>
</reference>
<dbReference type="Proteomes" id="UP001631969">
    <property type="component" value="Unassembled WGS sequence"/>
</dbReference>
<proteinExistence type="predicted"/>
<dbReference type="EMBL" id="JBJURJ010000016">
    <property type="protein sequence ID" value="MFM9331141.1"/>
    <property type="molecule type" value="Genomic_DNA"/>
</dbReference>
<organism evidence="1 2">
    <name type="scientific">Paenibacillus mesotrionivorans</name>
    <dbReference type="NCBI Taxonomy" id="3160968"/>
    <lineage>
        <taxon>Bacteria</taxon>
        <taxon>Bacillati</taxon>
        <taxon>Bacillota</taxon>
        <taxon>Bacilli</taxon>
        <taxon>Bacillales</taxon>
        <taxon>Paenibacillaceae</taxon>
        <taxon>Paenibacillus</taxon>
    </lineage>
</organism>
<gene>
    <name evidence="1" type="ORF">ACI1P1_22865</name>
</gene>
<evidence type="ECO:0000313" key="2">
    <source>
        <dbReference type="Proteomes" id="UP001631969"/>
    </source>
</evidence>